<sequence length="84" mass="9219">MVSPETPPNNLPICPSLTVPLNLVPTTREHTVPQKSPALNITPSPSLPIFSCMTPTGEKVKDGALMDRWTNFKTFCNLEFLPVV</sequence>
<proteinExistence type="predicted"/>
<comment type="caution">
    <text evidence="1">The sequence shown here is derived from an EMBL/GenBank/DDBJ whole genome shotgun (WGS) entry which is preliminary data.</text>
</comment>
<dbReference type="AlphaFoldDB" id="A0AAV4UGX9"/>
<evidence type="ECO:0000313" key="2">
    <source>
        <dbReference type="Proteomes" id="UP001054837"/>
    </source>
</evidence>
<dbReference type="Proteomes" id="UP001054837">
    <property type="component" value="Unassembled WGS sequence"/>
</dbReference>
<name>A0AAV4UGX9_9ARAC</name>
<organism evidence="1 2">
    <name type="scientific">Caerostris darwini</name>
    <dbReference type="NCBI Taxonomy" id="1538125"/>
    <lineage>
        <taxon>Eukaryota</taxon>
        <taxon>Metazoa</taxon>
        <taxon>Ecdysozoa</taxon>
        <taxon>Arthropoda</taxon>
        <taxon>Chelicerata</taxon>
        <taxon>Arachnida</taxon>
        <taxon>Araneae</taxon>
        <taxon>Araneomorphae</taxon>
        <taxon>Entelegynae</taxon>
        <taxon>Araneoidea</taxon>
        <taxon>Araneidae</taxon>
        <taxon>Caerostris</taxon>
    </lineage>
</organism>
<gene>
    <name evidence="1" type="ORF">CDAR_289501</name>
</gene>
<evidence type="ECO:0000313" key="1">
    <source>
        <dbReference type="EMBL" id="GIY56991.1"/>
    </source>
</evidence>
<protein>
    <submittedName>
        <fullName evidence="1">Uncharacterized protein</fullName>
    </submittedName>
</protein>
<reference evidence="1 2" key="1">
    <citation type="submission" date="2021-06" db="EMBL/GenBank/DDBJ databases">
        <title>Caerostris darwini draft genome.</title>
        <authorList>
            <person name="Kono N."/>
            <person name="Arakawa K."/>
        </authorList>
    </citation>
    <scope>NUCLEOTIDE SEQUENCE [LARGE SCALE GENOMIC DNA]</scope>
</reference>
<accession>A0AAV4UGX9</accession>
<keyword evidence="2" id="KW-1185">Reference proteome</keyword>
<dbReference type="EMBL" id="BPLQ01011253">
    <property type="protein sequence ID" value="GIY56991.1"/>
    <property type="molecule type" value="Genomic_DNA"/>
</dbReference>